<reference evidence="1" key="1">
    <citation type="submission" date="2020-03" db="EMBL/GenBank/DDBJ databases">
        <title>The deep terrestrial virosphere.</title>
        <authorList>
            <person name="Holmfeldt K."/>
            <person name="Nilsson E."/>
            <person name="Simone D."/>
            <person name="Lopez-Fernandez M."/>
            <person name="Wu X."/>
            <person name="de Brujin I."/>
            <person name="Lundin D."/>
            <person name="Andersson A."/>
            <person name="Bertilsson S."/>
            <person name="Dopson M."/>
        </authorList>
    </citation>
    <scope>NUCLEOTIDE SEQUENCE</scope>
    <source>
        <strain evidence="1">MM415B01932</strain>
    </source>
</reference>
<protein>
    <submittedName>
        <fullName evidence="1">Putative glycosyltransferase</fullName>
    </submittedName>
</protein>
<accession>A0A6M3IF43</accession>
<evidence type="ECO:0000313" key="1">
    <source>
        <dbReference type="EMBL" id="QJA56056.1"/>
    </source>
</evidence>
<proteinExistence type="predicted"/>
<sequence>MRVLWHSCNPRIGTGYGTQTALMVREIQKLGHDVAISASVGATCVTELWNGIKVFPDSGHVGKYGMDSVRMHYKKWGADVVISWLDAFVIPSDVAKELNWAAWVPVDSEPLMLRNIEPLKATRWQFAPTNWGVKMLKDAGFKNADILPCAYDSSIFSVMPDRAKARKEFSRLINQDLTGKYLINVVSCNAGGRKNFQAIFAAWSVFKKMHPDALMYIHTDITGYYTGGSDLKEMARVYGVDDDRMLFVAQWEYNTGQLGQNYLNLLYNASDLHLNCCYGEGFGLPIMDAQAAGCPTVVPAFAAANETGFCYKVVEGEMYATVPGAMQFMVSPEAVVNEMNRAYDDKCVFSDRVALSYRTTPWQIEYVSRNYLKPILRNIEGDLKR</sequence>
<dbReference type="Gene3D" id="3.40.50.2000">
    <property type="entry name" value="Glycogen Phosphorylase B"/>
    <property type="match status" value="1"/>
</dbReference>
<dbReference type="AlphaFoldDB" id="A0A6M3IF43"/>
<dbReference type="GO" id="GO:0016740">
    <property type="term" value="F:transferase activity"/>
    <property type="evidence" value="ECO:0007669"/>
    <property type="project" value="UniProtKB-KW"/>
</dbReference>
<dbReference type="SUPFAM" id="SSF53756">
    <property type="entry name" value="UDP-Glycosyltransferase/glycogen phosphorylase"/>
    <property type="match status" value="1"/>
</dbReference>
<gene>
    <name evidence="1" type="ORF">MM415B01932_0009</name>
</gene>
<keyword evidence="1" id="KW-0808">Transferase</keyword>
<dbReference type="EMBL" id="MT141197">
    <property type="protein sequence ID" value="QJA56056.1"/>
    <property type="molecule type" value="Genomic_DNA"/>
</dbReference>
<name>A0A6M3IF43_9ZZZZ</name>
<organism evidence="1">
    <name type="scientific">viral metagenome</name>
    <dbReference type="NCBI Taxonomy" id="1070528"/>
    <lineage>
        <taxon>unclassified sequences</taxon>
        <taxon>metagenomes</taxon>
        <taxon>organismal metagenomes</taxon>
    </lineage>
</organism>